<proteinExistence type="predicted"/>
<feature type="compositionally biased region" description="Acidic residues" evidence="1">
    <location>
        <begin position="85"/>
        <end position="95"/>
    </location>
</feature>
<dbReference type="AlphaFoldDB" id="A0A6P8ZX45"/>
<dbReference type="Proteomes" id="UP000515158">
    <property type="component" value="Unplaced"/>
</dbReference>
<dbReference type="RefSeq" id="XP_034249695.1">
    <property type="nucleotide sequence ID" value="XM_034393804.1"/>
</dbReference>
<feature type="compositionally biased region" description="Acidic residues" evidence="1">
    <location>
        <begin position="46"/>
        <end position="75"/>
    </location>
</feature>
<protein>
    <submittedName>
        <fullName evidence="3">Acidic leucine-rich nuclear phosphoprotein 32-related protein 1-like</fullName>
    </submittedName>
</protein>
<dbReference type="InParanoid" id="A0A6P8ZX45"/>
<evidence type="ECO:0000313" key="2">
    <source>
        <dbReference type="Proteomes" id="UP000515158"/>
    </source>
</evidence>
<name>A0A6P8ZX45_THRPL</name>
<organism evidence="3">
    <name type="scientific">Thrips palmi</name>
    <name type="common">Melon thrips</name>
    <dbReference type="NCBI Taxonomy" id="161013"/>
    <lineage>
        <taxon>Eukaryota</taxon>
        <taxon>Metazoa</taxon>
        <taxon>Ecdysozoa</taxon>
        <taxon>Arthropoda</taxon>
        <taxon>Hexapoda</taxon>
        <taxon>Insecta</taxon>
        <taxon>Pterygota</taxon>
        <taxon>Neoptera</taxon>
        <taxon>Paraneoptera</taxon>
        <taxon>Thysanoptera</taxon>
        <taxon>Terebrantia</taxon>
        <taxon>Thripoidea</taxon>
        <taxon>Thripidae</taxon>
        <taxon>Thrips</taxon>
    </lineage>
</organism>
<evidence type="ECO:0000256" key="1">
    <source>
        <dbReference type="SAM" id="MobiDB-lite"/>
    </source>
</evidence>
<dbReference type="GeneID" id="117650396"/>
<gene>
    <name evidence="3" type="primary">LOC117650396</name>
</gene>
<reference evidence="3" key="1">
    <citation type="submission" date="2025-08" db="UniProtKB">
        <authorList>
            <consortium name="RefSeq"/>
        </authorList>
    </citation>
    <scope>IDENTIFICATION</scope>
    <source>
        <tissue evidence="3">Total insect</tissue>
    </source>
</reference>
<accession>A0A6P8ZX45</accession>
<keyword evidence="2" id="KW-1185">Reference proteome</keyword>
<feature type="region of interest" description="Disordered" evidence="1">
    <location>
        <begin position="1"/>
        <end position="102"/>
    </location>
</feature>
<feature type="compositionally biased region" description="Acidic residues" evidence="1">
    <location>
        <begin position="159"/>
        <end position="169"/>
    </location>
</feature>
<sequence length="230" mass="25719">METSSEDSSEEEDDNEPEDEENELDDDRDEDEAMEVDRGQQATAEEVAEDAGESEDGGEDGDEDVAEDGDEDGAEDDRSNAGGNDIEEEDTDEPIPIDSSIKDQWDDVCRMLGLEAGVSFHLYVAADDDPPVSEVWTAERFAEEQIALRPVTEEPNVIDGEEEEDGDDVEPPRPLTMAEGLERLEGLKRYLCQQQDLPEEMMALVSRLETFLLTSQKKKQTTIDDYFKSL</sequence>
<evidence type="ECO:0000313" key="3">
    <source>
        <dbReference type="RefSeq" id="XP_034249695.1"/>
    </source>
</evidence>
<dbReference type="KEGG" id="tpal:117650396"/>
<feature type="compositionally biased region" description="Acidic residues" evidence="1">
    <location>
        <begin position="1"/>
        <end position="34"/>
    </location>
</feature>
<feature type="region of interest" description="Disordered" evidence="1">
    <location>
        <begin position="148"/>
        <end position="174"/>
    </location>
</feature>